<dbReference type="AlphaFoldDB" id="A0AAP2G2E2"/>
<sequence>DFFPDRFRTGCKGNPMFWFRKPFSVLFFFHRVLPAITGHWGTGSFLPAFVFLCGKEGGVLGIPDLINVFSFRKFAMRRLFFKGKEKKWAATYSPGCDSSTI</sequence>
<accession>A0AAP2G2E2</accession>
<organism evidence="1 2">
    <name type="scientific">Litoribacter ruber</name>
    <dbReference type="NCBI Taxonomy" id="702568"/>
    <lineage>
        <taxon>Bacteria</taxon>
        <taxon>Pseudomonadati</taxon>
        <taxon>Bacteroidota</taxon>
        <taxon>Cytophagia</taxon>
        <taxon>Cytophagales</taxon>
        <taxon>Cyclobacteriaceae</taxon>
        <taxon>Litoribacter</taxon>
    </lineage>
</organism>
<gene>
    <name evidence="1" type="ORF">KI659_18555</name>
</gene>
<evidence type="ECO:0000313" key="2">
    <source>
        <dbReference type="Proteomes" id="UP001319104"/>
    </source>
</evidence>
<dbReference type="Proteomes" id="UP001319104">
    <property type="component" value="Unassembled WGS sequence"/>
</dbReference>
<evidence type="ECO:0000313" key="1">
    <source>
        <dbReference type="EMBL" id="MBS9526024.1"/>
    </source>
</evidence>
<feature type="non-terminal residue" evidence="1">
    <location>
        <position position="101"/>
    </location>
</feature>
<dbReference type="RefSeq" id="WP_213946883.1">
    <property type="nucleotide sequence ID" value="NZ_JAHCMY010000054.1"/>
</dbReference>
<dbReference type="EMBL" id="JAHCMY010000054">
    <property type="protein sequence ID" value="MBS9526024.1"/>
    <property type="molecule type" value="Genomic_DNA"/>
</dbReference>
<proteinExistence type="predicted"/>
<keyword evidence="2" id="KW-1185">Reference proteome</keyword>
<feature type="non-terminal residue" evidence="1">
    <location>
        <position position="1"/>
    </location>
</feature>
<comment type="caution">
    <text evidence="1">The sequence shown here is derived from an EMBL/GenBank/DDBJ whole genome shotgun (WGS) entry which is preliminary data.</text>
</comment>
<protein>
    <submittedName>
        <fullName evidence="1">Uncharacterized protein</fullName>
    </submittedName>
</protein>
<name>A0AAP2G2E2_9BACT</name>
<reference evidence="1 2" key="1">
    <citation type="submission" date="2021-05" db="EMBL/GenBank/DDBJ databases">
        <authorList>
            <person name="Zhang Z.D."/>
            <person name="Osman G."/>
        </authorList>
    </citation>
    <scope>NUCLEOTIDE SEQUENCE [LARGE SCALE GENOMIC DNA]</scope>
    <source>
        <strain evidence="1 2">KCTC 32217</strain>
    </source>
</reference>